<reference evidence="2" key="2">
    <citation type="submission" date="2023-06" db="EMBL/GenBank/DDBJ databases">
        <authorList>
            <consortium name="Lawrence Berkeley National Laboratory"/>
            <person name="Haridas S."/>
            <person name="Hensen N."/>
            <person name="Bonometti L."/>
            <person name="Westerberg I."/>
            <person name="Brannstrom I.O."/>
            <person name="Guillou S."/>
            <person name="Cros-Aarteil S."/>
            <person name="Calhoun S."/>
            <person name="Kuo A."/>
            <person name="Mondo S."/>
            <person name="Pangilinan J."/>
            <person name="Riley R."/>
            <person name="Labutti K."/>
            <person name="Andreopoulos B."/>
            <person name="Lipzen A."/>
            <person name="Chen C."/>
            <person name="Yanf M."/>
            <person name="Daum C."/>
            <person name="Ng V."/>
            <person name="Clum A."/>
            <person name="Steindorff A."/>
            <person name="Ohm R."/>
            <person name="Martin F."/>
            <person name="Silar P."/>
            <person name="Natvig D."/>
            <person name="Lalanne C."/>
            <person name="Gautier V."/>
            <person name="Ament-Velasquez S.L."/>
            <person name="Kruys A."/>
            <person name="Hutchinson M.I."/>
            <person name="Powell A.J."/>
            <person name="Barry K."/>
            <person name="Miller A.N."/>
            <person name="Grigoriev I.V."/>
            <person name="Debuchy R."/>
            <person name="Gladieux P."/>
            <person name="Thoren M.H."/>
            <person name="Johannesson H."/>
        </authorList>
    </citation>
    <scope>NUCLEOTIDE SEQUENCE</scope>
    <source>
        <strain evidence="2">CBS 118394</strain>
    </source>
</reference>
<feature type="compositionally biased region" description="Low complexity" evidence="1">
    <location>
        <begin position="23"/>
        <end position="34"/>
    </location>
</feature>
<proteinExistence type="predicted"/>
<reference evidence="2" key="1">
    <citation type="journal article" date="2023" name="Mol. Phylogenet. Evol.">
        <title>Genome-scale phylogeny and comparative genomics of the fungal order Sordariales.</title>
        <authorList>
            <person name="Hensen N."/>
            <person name="Bonometti L."/>
            <person name="Westerberg I."/>
            <person name="Brannstrom I.O."/>
            <person name="Guillou S."/>
            <person name="Cros-Aarteil S."/>
            <person name="Calhoun S."/>
            <person name="Haridas S."/>
            <person name="Kuo A."/>
            <person name="Mondo S."/>
            <person name="Pangilinan J."/>
            <person name="Riley R."/>
            <person name="LaButti K."/>
            <person name="Andreopoulos B."/>
            <person name="Lipzen A."/>
            <person name="Chen C."/>
            <person name="Yan M."/>
            <person name="Daum C."/>
            <person name="Ng V."/>
            <person name="Clum A."/>
            <person name="Steindorff A."/>
            <person name="Ohm R.A."/>
            <person name="Martin F."/>
            <person name="Silar P."/>
            <person name="Natvig D.O."/>
            <person name="Lalanne C."/>
            <person name="Gautier V."/>
            <person name="Ament-Velasquez S.L."/>
            <person name="Kruys A."/>
            <person name="Hutchinson M.I."/>
            <person name="Powell A.J."/>
            <person name="Barry K."/>
            <person name="Miller A.N."/>
            <person name="Grigoriev I.V."/>
            <person name="Debuchy R."/>
            <person name="Gladieux P."/>
            <person name="Hiltunen Thoren M."/>
            <person name="Johannesson H."/>
        </authorList>
    </citation>
    <scope>NUCLEOTIDE SEQUENCE</scope>
    <source>
        <strain evidence="2">CBS 118394</strain>
    </source>
</reference>
<name>A0AAE0HSW8_9PEZI</name>
<keyword evidence="3" id="KW-1185">Reference proteome</keyword>
<feature type="region of interest" description="Disordered" evidence="1">
    <location>
        <begin position="1"/>
        <end position="34"/>
    </location>
</feature>
<dbReference type="EMBL" id="JAUEDM010000009">
    <property type="protein sequence ID" value="KAK3312044.1"/>
    <property type="molecule type" value="Genomic_DNA"/>
</dbReference>
<organism evidence="2 3">
    <name type="scientific">Apodospora peruviana</name>
    <dbReference type="NCBI Taxonomy" id="516989"/>
    <lineage>
        <taxon>Eukaryota</taxon>
        <taxon>Fungi</taxon>
        <taxon>Dikarya</taxon>
        <taxon>Ascomycota</taxon>
        <taxon>Pezizomycotina</taxon>
        <taxon>Sordariomycetes</taxon>
        <taxon>Sordariomycetidae</taxon>
        <taxon>Sordariales</taxon>
        <taxon>Lasiosphaeriaceae</taxon>
        <taxon>Apodospora</taxon>
    </lineage>
</organism>
<sequence length="165" mass="17842">MPTLPHLTPRFSRKPEALTGGLSPAAPVADARSSAADDHELPCSACTARETTSHLSNVERPITLPSPPPQLDTSLAWIYDLVRNPPLIFATRGENVFIHKTLSSQTNTPRPLLIAFAICATYGSLNQDNRAIFFQALHAHIAELLLTITSANNKNSTSSHLRAAI</sequence>
<evidence type="ECO:0000313" key="2">
    <source>
        <dbReference type="EMBL" id="KAK3312044.1"/>
    </source>
</evidence>
<accession>A0AAE0HSW8</accession>
<dbReference type="AlphaFoldDB" id="A0AAE0HSW8"/>
<evidence type="ECO:0000256" key="1">
    <source>
        <dbReference type="SAM" id="MobiDB-lite"/>
    </source>
</evidence>
<protein>
    <submittedName>
        <fullName evidence="2">Uncharacterized protein</fullName>
    </submittedName>
</protein>
<dbReference type="Proteomes" id="UP001283341">
    <property type="component" value="Unassembled WGS sequence"/>
</dbReference>
<evidence type="ECO:0000313" key="3">
    <source>
        <dbReference type="Proteomes" id="UP001283341"/>
    </source>
</evidence>
<comment type="caution">
    <text evidence="2">The sequence shown here is derived from an EMBL/GenBank/DDBJ whole genome shotgun (WGS) entry which is preliminary data.</text>
</comment>
<gene>
    <name evidence="2" type="ORF">B0H66DRAFT_595701</name>
</gene>